<feature type="compositionally biased region" description="Low complexity" evidence="1">
    <location>
        <begin position="68"/>
        <end position="78"/>
    </location>
</feature>
<dbReference type="Gene3D" id="3.40.1000.10">
    <property type="entry name" value="Mog1/PsbP, alpha/beta/alpha sandwich"/>
    <property type="match status" value="1"/>
</dbReference>
<keyword evidence="2" id="KW-1133">Transmembrane helix</keyword>
<feature type="region of interest" description="Disordered" evidence="1">
    <location>
        <begin position="1"/>
        <end position="91"/>
    </location>
</feature>
<proteinExistence type="predicted"/>
<accession>A0A8J3RMV9</accession>
<keyword evidence="2" id="KW-0472">Membrane</keyword>
<organism evidence="3 4">
    <name type="scientific">Planobispora longispora</name>
    <dbReference type="NCBI Taxonomy" id="28887"/>
    <lineage>
        <taxon>Bacteria</taxon>
        <taxon>Bacillati</taxon>
        <taxon>Actinomycetota</taxon>
        <taxon>Actinomycetes</taxon>
        <taxon>Streptosporangiales</taxon>
        <taxon>Streptosporangiaceae</taxon>
        <taxon>Planobispora</taxon>
    </lineage>
</organism>
<evidence type="ECO:0000313" key="4">
    <source>
        <dbReference type="Proteomes" id="UP000616724"/>
    </source>
</evidence>
<evidence type="ECO:0000313" key="3">
    <source>
        <dbReference type="EMBL" id="GIH75148.1"/>
    </source>
</evidence>
<evidence type="ECO:0000256" key="1">
    <source>
        <dbReference type="SAM" id="MobiDB-lite"/>
    </source>
</evidence>
<sequence length="309" mass="32808">MWPPSSPQEPQGQQPSGGHGQPSPGSWQQPNYPGGGQQQQPPYGQQLPPYGQQEPTRQFPQGQPPYGQPNQQQYPQGQQGPGGPWYPPPGPPKSKPVWPWIAGVAVAVVVALVVVFVLISGDDKKDPVAKTSTPAATSAEPTSPATDEPTTSAPPTTAPAGQTVTATDGKSTITVPEDWATLKLHNEAQIQVGNAGKEQYLMVITEPQASFGSNTNLAAYGQLVIEQMKKNLTNPSAGSPQELTVNGAPAIQYELHGTAQGVPIAYWVTLVEGKQDFHQVLAWTLESEGPVHGPLLRQVTETFQDQGGQ</sequence>
<evidence type="ECO:0000256" key="2">
    <source>
        <dbReference type="SAM" id="Phobius"/>
    </source>
</evidence>
<dbReference type="EMBL" id="BOOH01000014">
    <property type="protein sequence ID" value="GIH75148.1"/>
    <property type="molecule type" value="Genomic_DNA"/>
</dbReference>
<protein>
    <submittedName>
        <fullName evidence="3">Uncharacterized protein</fullName>
    </submittedName>
</protein>
<keyword evidence="4" id="KW-1185">Reference proteome</keyword>
<feature type="compositionally biased region" description="Low complexity" evidence="1">
    <location>
        <begin position="21"/>
        <end position="53"/>
    </location>
</feature>
<name>A0A8J3RMV9_9ACTN</name>
<feature type="region of interest" description="Disordered" evidence="1">
    <location>
        <begin position="124"/>
        <end position="169"/>
    </location>
</feature>
<feature type="compositionally biased region" description="Low complexity" evidence="1">
    <location>
        <begin position="129"/>
        <end position="167"/>
    </location>
</feature>
<comment type="caution">
    <text evidence="3">The sequence shown here is derived from an EMBL/GenBank/DDBJ whole genome shotgun (WGS) entry which is preliminary data.</text>
</comment>
<dbReference type="Proteomes" id="UP000616724">
    <property type="component" value="Unassembled WGS sequence"/>
</dbReference>
<feature type="transmembrane region" description="Helical" evidence="2">
    <location>
        <begin position="97"/>
        <end position="119"/>
    </location>
</feature>
<gene>
    <name evidence="3" type="ORF">Plo01_15770</name>
</gene>
<reference evidence="3 4" key="1">
    <citation type="submission" date="2021-01" db="EMBL/GenBank/DDBJ databases">
        <title>Whole genome shotgun sequence of Planobispora longispora NBRC 13918.</title>
        <authorList>
            <person name="Komaki H."/>
            <person name="Tamura T."/>
        </authorList>
    </citation>
    <scope>NUCLEOTIDE SEQUENCE [LARGE SCALE GENOMIC DNA]</scope>
    <source>
        <strain evidence="3 4">NBRC 13918</strain>
    </source>
</reference>
<keyword evidence="2" id="KW-0812">Transmembrane</keyword>
<dbReference type="AlphaFoldDB" id="A0A8J3RMV9"/>
<dbReference type="RefSeq" id="WP_203889852.1">
    <property type="nucleotide sequence ID" value="NZ_BOOH01000014.1"/>
</dbReference>